<protein>
    <submittedName>
        <fullName evidence="1">Uncharacterized protein</fullName>
    </submittedName>
</protein>
<dbReference type="Proteomes" id="UP001371456">
    <property type="component" value="Unassembled WGS sequence"/>
</dbReference>
<reference evidence="1 2" key="1">
    <citation type="submission" date="2024-02" db="EMBL/GenBank/DDBJ databases">
        <title>de novo genome assembly of Solanum bulbocastanum strain 11H21.</title>
        <authorList>
            <person name="Hosaka A.J."/>
        </authorList>
    </citation>
    <scope>NUCLEOTIDE SEQUENCE [LARGE SCALE GENOMIC DNA]</scope>
    <source>
        <tissue evidence="1">Young leaves</tissue>
    </source>
</reference>
<sequence>MLDPLTQTLHLNNRLTLDMLLSIENKFLIKVPREVNKVDLNIHCYNSQEPLKYVALFIPIIMDSQALDVGNAGISSTAMNLEITLMPGGNHIIQEIPLMKFLL</sequence>
<evidence type="ECO:0000313" key="1">
    <source>
        <dbReference type="EMBL" id="KAK6776146.1"/>
    </source>
</evidence>
<organism evidence="1 2">
    <name type="scientific">Solanum bulbocastanum</name>
    <name type="common">Wild potato</name>
    <dbReference type="NCBI Taxonomy" id="147425"/>
    <lineage>
        <taxon>Eukaryota</taxon>
        <taxon>Viridiplantae</taxon>
        <taxon>Streptophyta</taxon>
        <taxon>Embryophyta</taxon>
        <taxon>Tracheophyta</taxon>
        <taxon>Spermatophyta</taxon>
        <taxon>Magnoliopsida</taxon>
        <taxon>eudicotyledons</taxon>
        <taxon>Gunneridae</taxon>
        <taxon>Pentapetalae</taxon>
        <taxon>asterids</taxon>
        <taxon>lamiids</taxon>
        <taxon>Solanales</taxon>
        <taxon>Solanaceae</taxon>
        <taxon>Solanoideae</taxon>
        <taxon>Solaneae</taxon>
        <taxon>Solanum</taxon>
    </lineage>
</organism>
<dbReference type="AlphaFoldDB" id="A0AAN8T089"/>
<name>A0AAN8T089_SOLBU</name>
<keyword evidence="2" id="KW-1185">Reference proteome</keyword>
<accession>A0AAN8T089</accession>
<dbReference type="EMBL" id="JBANQN010000011">
    <property type="protein sequence ID" value="KAK6776146.1"/>
    <property type="molecule type" value="Genomic_DNA"/>
</dbReference>
<proteinExistence type="predicted"/>
<evidence type="ECO:0000313" key="2">
    <source>
        <dbReference type="Proteomes" id="UP001371456"/>
    </source>
</evidence>
<gene>
    <name evidence="1" type="ORF">RDI58_027147</name>
</gene>
<comment type="caution">
    <text evidence="1">The sequence shown here is derived from an EMBL/GenBank/DDBJ whole genome shotgun (WGS) entry which is preliminary data.</text>
</comment>